<dbReference type="EMBL" id="WPOO01000020">
    <property type="protein sequence ID" value="MVN59532.1"/>
    <property type="molecule type" value="Genomic_DNA"/>
</dbReference>
<evidence type="ECO:0000313" key="1">
    <source>
        <dbReference type="EMBL" id="MVN59532.1"/>
    </source>
</evidence>
<reference evidence="1 2" key="1">
    <citation type="submission" date="2019-11" db="EMBL/GenBank/DDBJ databases">
        <title>Whole genome shotgun sequencing (WGS) data from Adlercreutzia equolifaciens ResAG-91, Eggerthella lenta MRI-F36, MRI-F37, MRI-F40, ResAG-49, ResAG-88, ResAG-121, ResAG-145, and Gordonibacter sp. ResAG-5, ResAG-26, ResAG-43, ResAG-50, ResAG-59.</title>
        <authorList>
            <person name="Stoll D.A."/>
            <person name="Danylec N."/>
            <person name="Franz C.M.A.P."/>
            <person name="Huch M."/>
        </authorList>
    </citation>
    <scope>NUCLEOTIDE SEQUENCE [LARGE SCALE GENOMIC DNA]</scope>
    <source>
        <strain evidence="1 2">ResAG-91</strain>
    </source>
</reference>
<protein>
    <submittedName>
        <fullName evidence="1">Uncharacterized protein</fullName>
    </submittedName>
</protein>
<evidence type="ECO:0000313" key="2">
    <source>
        <dbReference type="Proteomes" id="UP000488839"/>
    </source>
</evidence>
<proteinExistence type="predicted"/>
<dbReference type="Proteomes" id="UP000488839">
    <property type="component" value="Unassembled WGS sequence"/>
</dbReference>
<organism evidence="1 2">
    <name type="scientific">Adlercreutzia rubneri</name>
    <dbReference type="NCBI Taxonomy" id="2916441"/>
    <lineage>
        <taxon>Bacteria</taxon>
        <taxon>Bacillati</taxon>
        <taxon>Actinomycetota</taxon>
        <taxon>Coriobacteriia</taxon>
        <taxon>Eggerthellales</taxon>
        <taxon>Eggerthellaceae</taxon>
        <taxon>Adlercreutzia</taxon>
    </lineage>
</organism>
<keyword evidence="2" id="KW-1185">Reference proteome</keyword>
<dbReference type="AlphaFoldDB" id="A0A7K1T7F7"/>
<dbReference type="RefSeq" id="WP_147272720.1">
    <property type="nucleotide sequence ID" value="NZ_JARFIT010000002.1"/>
</dbReference>
<accession>A0A7K1T7F7</accession>
<comment type="caution">
    <text evidence="1">The sequence shown here is derived from an EMBL/GenBank/DDBJ whole genome shotgun (WGS) entry which is preliminary data.</text>
</comment>
<name>A0A7K1T7F7_9ACTN</name>
<sequence length="79" mass="8106">MATSIALAEANLPSALQHVDETGAEFVVTAGNRSCSKIAPIPEPTSSELKAAGALAGKKPKASRAEEKAAYQKALEKLA</sequence>
<gene>
    <name evidence="1" type="ORF">GO707_09890</name>
</gene>